<gene>
    <name evidence="4" type="ORF">GCM10022263_04770</name>
</gene>
<feature type="domain" description="Mce/MlaD" evidence="2">
    <location>
        <begin position="46"/>
        <end position="121"/>
    </location>
</feature>
<protein>
    <submittedName>
        <fullName evidence="4">MCE family protein</fullName>
    </submittedName>
</protein>
<keyword evidence="1" id="KW-1133">Transmembrane helix</keyword>
<organism evidence="4 5">
    <name type="scientific">Nocardioides daeguensis</name>
    <dbReference type="NCBI Taxonomy" id="908359"/>
    <lineage>
        <taxon>Bacteria</taxon>
        <taxon>Bacillati</taxon>
        <taxon>Actinomycetota</taxon>
        <taxon>Actinomycetes</taxon>
        <taxon>Propionibacteriales</taxon>
        <taxon>Nocardioidaceae</taxon>
        <taxon>Nocardioides</taxon>
    </lineage>
</organism>
<feature type="transmembrane region" description="Helical" evidence="1">
    <location>
        <begin position="16"/>
        <end position="38"/>
    </location>
</feature>
<name>A0ABP6URV4_9ACTN</name>
<sequence length="446" mass="47566">MLVNIHHDSAKEHNRLLVAGVVFLSVIALLVWLSIAIYNKTFDNSTVVTVKADRAGLQLAKFGDVRVNGVLVGRVDKIDQDGEQAEITLAIDNDAAKKIPANVSVRILPTTLFGQKFVALVRPEAASGHLRDGQVISSDRVETNVELSQVLADLFPLLRAVRPADLNATLHALATALEGRGDQLGSTMDQLGDYIGAIDDHLPTLRKDLVALADVADAYDVAAPDLLDVLDNVTVTSKTVTEKAKDLDVFFSDLTGLSDTATELLGDNEQNLIRMGQVTAPVLDLLAEYSPEFPCLIRGAANYAPILSKTFEGNVVKQYIEFFQPQFRPYDERDLPTYGEVGHGPWCLGLPDFTVPAPAHPLDQGSDIDEKGGFSPLPLQGLGLDGLGLGLLGRPPAIDSGYAGSVAEQRVVNAMLAGETGHDAASYGSLGSLLYGPVVREGKAAG</sequence>
<dbReference type="InterPro" id="IPR003399">
    <property type="entry name" value="Mce/MlaD"/>
</dbReference>
<dbReference type="Pfam" id="PF11887">
    <property type="entry name" value="Mce4_CUP1"/>
    <property type="match status" value="1"/>
</dbReference>
<dbReference type="InterPro" id="IPR024516">
    <property type="entry name" value="Mce_C"/>
</dbReference>
<feature type="domain" description="Mammalian cell entry C-terminal" evidence="3">
    <location>
        <begin position="128"/>
        <end position="342"/>
    </location>
</feature>
<keyword evidence="1" id="KW-0472">Membrane</keyword>
<dbReference type="RefSeq" id="WP_218232308.1">
    <property type="nucleotide sequence ID" value="NZ_BAABBB010000004.1"/>
</dbReference>
<dbReference type="NCBIfam" id="TIGR00996">
    <property type="entry name" value="Mtu_fam_mce"/>
    <property type="match status" value="1"/>
</dbReference>
<dbReference type="EMBL" id="BAABBB010000004">
    <property type="protein sequence ID" value="GAA3519972.1"/>
    <property type="molecule type" value="Genomic_DNA"/>
</dbReference>
<keyword evidence="5" id="KW-1185">Reference proteome</keyword>
<evidence type="ECO:0000313" key="4">
    <source>
        <dbReference type="EMBL" id="GAA3519972.1"/>
    </source>
</evidence>
<dbReference type="Proteomes" id="UP001500301">
    <property type="component" value="Unassembled WGS sequence"/>
</dbReference>
<dbReference type="PANTHER" id="PTHR33371">
    <property type="entry name" value="INTERMEMBRANE PHOSPHOLIPID TRANSPORT SYSTEM BINDING PROTEIN MLAD-RELATED"/>
    <property type="match status" value="1"/>
</dbReference>
<dbReference type="PANTHER" id="PTHR33371:SF19">
    <property type="entry name" value="MCE-FAMILY PROTEIN MCE4A"/>
    <property type="match status" value="1"/>
</dbReference>
<dbReference type="InterPro" id="IPR052336">
    <property type="entry name" value="MlaD_Phospholipid_Transporter"/>
</dbReference>
<comment type="caution">
    <text evidence="4">The sequence shown here is derived from an EMBL/GenBank/DDBJ whole genome shotgun (WGS) entry which is preliminary data.</text>
</comment>
<dbReference type="Pfam" id="PF02470">
    <property type="entry name" value="MlaD"/>
    <property type="match status" value="1"/>
</dbReference>
<accession>A0ABP6URV4</accession>
<evidence type="ECO:0000259" key="3">
    <source>
        <dbReference type="Pfam" id="PF11887"/>
    </source>
</evidence>
<evidence type="ECO:0000313" key="5">
    <source>
        <dbReference type="Proteomes" id="UP001500301"/>
    </source>
</evidence>
<evidence type="ECO:0000256" key="1">
    <source>
        <dbReference type="SAM" id="Phobius"/>
    </source>
</evidence>
<keyword evidence="1" id="KW-0812">Transmembrane</keyword>
<reference evidence="5" key="1">
    <citation type="journal article" date="2019" name="Int. J. Syst. Evol. Microbiol.">
        <title>The Global Catalogue of Microorganisms (GCM) 10K type strain sequencing project: providing services to taxonomists for standard genome sequencing and annotation.</title>
        <authorList>
            <consortium name="The Broad Institute Genomics Platform"/>
            <consortium name="The Broad Institute Genome Sequencing Center for Infectious Disease"/>
            <person name="Wu L."/>
            <person name="Ma J."/>
        </authorList>
    </citation>
    <scope>NUCLEOTIDE SEQUENCE [LARGE SCALE GENOMIC DNA]</scope>
    <source>
        <strain evidence="5">JCM 17460</strain>
    </source>
</reference>
<dbReference type="InterPro" id="IPR005693">
    <property type="entry name" value="Mce"/>
</dbReference>
<evidence type="ECO:0000259" key="2">
    <source>
        <dbReference type="Pfam" id="PF02470"/>
    </source>
</evidence>
<proteinExistence type="predicted"/>